<dbReference type="InterPro" id="IPR004839">
    <property type="entry name" value="Aminotransferase_I/II_large"/>
</dbReference>
<dbReference type="InterPro" id="IPR036388">
    <property type="entry name" value="WH-like_DNA-bd_sf"/>
</dbReference>
<dbReference type="InterPro" id="IPR015421">
    <property type="entry name" value="PyrdxlP-dep_Trfase_major"/>
</dbReference>
<proteinExistence type="inferred from homology"/>
<evidence type="ECO:0000259" key="6">
    <source>
        <dbReference type="PROSITE" id="PS50949"/>
    </source>
</evidence>
<dbReference type="InterPro" id="IPR051446">
    <property type="entry name" value="HTH_trans_reg/aminotransferase"/>
</dbReference>
<evidence type="ECO:0000256" key="2">
    <source>
        <dbReference type="ARBA" id="ARBA00022898"/>
    </source>
</evidence>
<dbReference type="SMART" id="SM00345">
    <property type="entry name" value="HTH_GNTR"/>
    <property type="match status" value="1"/>
</dbReference>
<dbReference type="PROSITE" id="PS50949">
    <property type="entry name" value="HTH_GNTR"/>
    <property type="match status" value="1"/>
</dbReference>
<organism evidence="7 8">
    <name type="scientific">Emergencia timonensis</name>
    <dbReference type="NCBI Taxonomy" id="1776384"/>
    <lineage>
        <taxon>Bacteria</taxon>
        <taxon>Bacillati</taxon>
        <taxon>Bacillota</taxon>
        <taxon>Clostridia</taxon>
        <taxon>Peptostreptococcales</taxon>
        <taxon>Anaerovoracaceae</taxon>
        <taxon>Emergencia</taxon>
    </lineage>
</organism>
<reference evidence="7 8" key="1">
    <citation type="submission" date="2018-08" db="EMBL/GenBank/DDBJ databases">
        <title>A genome reference for cultivated species of the human gut microbiota.</title>
        <authorList>
            <person name="Zou Y."/>
            <person name="Xue W."/>
            <person name="Luo G."/>
        </authorList>
    </citation>
    <scope>NUCLEOTIDE SEQUENCE [LARGE SCALE GENOMIC DNA]</scope>
    <source>
        <strain evidence="7 8">AM07-24</strain>
    </source>
</reference>
<dbReference type="GO" id="GO:0003700">
    <property type="term" value="F:DNA-binding transcription factor activity"/>
    <property type="evidence" value="ECO:0007669"/>
    <property type="project" value="InterPro"/>
</dbReference>
<dbReference type="OrthoDB" id="9808770at2"/>
<sequence length="469" mass="52838">MNSLEVFAEMKPITLQFNHNSSTPLYIQLYRYLKDEINCGNMNAGEKLPSLRRLSRDLSISITTTELAYNQLLVEGYVTSKPQSGYYVASIAGHFSDEKAHTNISYDFTAYTFEDSAYKYDLSCFDFNKWKKCMSRVLNEYSHLLLFESDPQGEAALRFEVSKYVYTSRGVIAAPDQIVIGAGTQQLTSHLCRIMRKMNIGHVATEDPGYLPVQNIFRDHGMSITKIPVVSDGIMIEKLPTNIPAAVYVSPSNQFPTGSVMPIGKRYRLLEWADENDSFILEDDYDSELRYFGKPVPALQGLDKNARVVYLGSFSSTLFPAIKISYMVLPKEMVEIFDAIKSDYTQTCSKTEQLTLALFMEEGLYYTNIKKLRNLYSQKLQTALAAFAKFGSGFTTPTNTNSGINIILKVRTRKDPGQLSAMAKTIGLNVLPAASLTDQDTAALIFYYNQIPLDELESSIEEMIRLWSA</sequence>
<dbReference type="Pfam" id="PF00155">
    <property type="entry name" value="Aminotran_1_2"/>
    <property type="match status" value="1"/>
</dbReference>
<keyword evidence="2" id="KW-0663">Pyridoxal phosphate</keyword>
<evidence type="ECO:0000256" key="4">
    <source>
        <dbReference type="ARBA" id="ARBA00023125"/>
    </source>
</evidence>
<dbReference type="GO" id="GO:0030170">
    <property type="term" value="F:pyridoxal phosphate binding"/>
    <property type="evidence" value="ECO:0007669"/>
    <property type="project" value="InterPro"/>
</dbReference>
<dbReference type="Gene3D" id="3.40.640.10">
    <property type="entry name" value="Type I PLP-dependent aspartate aminotransferase-like (Major domain)"/>
    <property type="match status" value="1"/>
</dbReference>
<comment type="caution">
    <text evidence="7">The sequence shown here is derived from an EMBL/GenBank/DDBJ whole genome shotgun (WGS) entry which is preliminary data.</text>
</comment>
<gene>
    <name evidence="7" type="ORF">DW099_18760</name>
</gene>
<dbReference type="Gene3D" id="1.10.10.10">
    <property type="entry name" value="Winged helix-like DNA-binding domain superfamily/Winged helix DNA-binding domain"/>
    <property type="match status" value="1"/>
</dbReference>
<evidence type="ECO:0000256" key="3">
    <source>
        <dbReference type="ARBA" id="ARBA00023015"/>
    </source>
</evidence>
<dbReference type="Pfam" id="PF00392">
    <property type="entry name" value="GntR"/>
    <property type="match status" value="1"/>
</dbReference>
<dbReference type="GO" id="GO:0008483">
    <property type="term" value="F:transaminase activity"/>
    <property type="evidence" value="ECO:0007669"/>
    <property type="project" value="UniProtKB-KW"/>
</dbReference>
<protein>
    <submittedName>
        <fullName evidence="7">PLP-dependent aminotransferase family protein</fullName>
    </submittedName>
</protein>
<keyword evidence="8" id="KW-1185">Reference proteome</keyword>
<evidence type="ECO:0000256" key="1">
    <source>
        <dbReference type="ARBA" id="ARBA00005384"/>
    </source>
</evidence>
<dbReference type="InterPro" id="IPR015424">
    <property type="entry name" value="PyrdxlP-dep_Trfase"/>
</dbReference>
<dbReference type="Proteomes" id="UP000284841">
    <property type="component" value="Unassembled WGS sequence"/>
</dbReference>
<dbReference type="AlphaFoldDB" id="A0A415DUM2"/>
<dbReference type="SUPFAM" id="SSF53383">
    <property type="entry name" value="PLP-dependent transferases"/>
    <property type="match status" value="1"/>
</dbReference>
<evidence type="ECO:0000313" key="8">
    <source>
        <dbReference type="Proteomes" id="UP000284841"/>
    </source>
</evidence>
<keyword evidence="5" id="KW-0804">Transcription</keyword>
<accession>A0A415DUM2</accession>
<keyword evidence="4" id="KW-0238">DNA-binding</keyword>
<dbReference type="SUPFAM" id="SSF46785">
    <property type="entry name" value="Winged helix' DNA-binding domain"/>
    <property type="match status" value="1"/>
</dbReference>
<dbReference type="InterPro" id="IPR000524">
    <property type="entry name" value="Tscrpt_reg_HTH_GntR"/>
</dbReference>
<keyword evidence="7" id="KW-0808">Transferase</keyword>
<dbReference type="PANTHER" id="PTHR46577">
    <property type="entry name" value="HTH-TYPE TRANSCRIPTIONAL REGULATORY PROTEIN GABR"/>
    <property type="match status" value="1"/>
</dbReference>
<keyword evidence="3" id="KW-0805">Transcription regulation</keyword>
<evidence type="ECO:0000256" key="5">
    <source>
        <dbReference type="ARBA" id="ARBA00023163"/>
    </source>
</evidence>
<dbReference type="GO" id="GO:0003677">
    <property type="term" value="F:DNA binding"/>
    <property type="evidence" value="ECO:0007669"/>
    <property type="project" value="UniProtKB-KW"/>
</dbReference>
<dbReference type="InterPro" id="IPR036390">
    <property type="entry name" value="WH_DNA-bd_sf"/>
</dbReference>
<name>A0A415DUM2_9FIRM</name>
<dbReference type="EMBL" id="QRMS01000008">
    <property type="protein sequence ID" value="RHJ83761.1"/>
    <property type="molecule type" value="Genomic_DNA"/>
</dbReference>
<dbReference type="CDD" id="cd00609">
    <property type="entry name" value="AAT_like"/>
    <property type="match status" value="1"/>
</dbReference>
<keyword evidence="7" id="KW-0032">Aminotransferase</keyword>
<dbReference type="CDD" id="cd07377">
    <property type="entry name" value="WHTH_GntR"/>
    <property type="match status" value="1"/>
</dbReference>
<evidence type="ECO:0000313" key="7">
    <source>
        <dbReference type="EMBL" id="RHJ83761.1"/>
    </source>
</evidence>
<feature type="domain" description="HTH gntR-type" evidence="6">
    <location>
        <begin position="23"/>
        <end position="91"/>
    </location>
</feature>
<dbReference type="STRING" id="1776384.GCA_900086585_01246"/>
<dbReference type="PANTHER" id="PTHR46577:SF1">
    <property type="entry name" value="HTH-TYPE TRANSCRIPTIONAL REGULATORY PROTEIN GABR"/>
    <property type="match status" value="1"/>
</dbReference>
<comment type="similarity">
    <text evidence="1">In the C-terminal section; belongs to the class-I pyridoxal-phosphate-dependent aminotransferase family.</text>
</comment>